<proteinExistence type="predicted"/>
<organism evidence="1 2">
    <name type="scientific">Isoptericola halotolerans</name>
    <dbReference type="NCBI Taxonomy" id="300560"/>
    <lineage>
        <taxon>Bacteria</taxon>
        <taxon>Bacillati</taxon>
        <taxon>Actinomycetota</taxon>
        <taxon>Actinomycetes</taxon>
        <taxon>Micrococcales</taxon>
        <taxon>Promicromonosporaceae</taxon>
        <taxon>Isoptericola</taxon>
    </lineage>
</organism>
<dbReference type="EMBL" id="PVTX01000011">
    <property type="protein sequence ID" value="PRZ04045.1"/>
    <property type="molecule type" value="Genomic_DNA"/>
</dbReference>
<sequence length="143" mass="15580">MTGPEVPQDVRELVDAVEHPVRRRDAETLLGLMSRATGEAPYREGSIVGFGRYRYEYASGRSGDAAAAGFAPRKARTVIYLMDGIEAHSEELGRLGPHQHGVGCLYLKDLEQVDLAVLERIVATCYRTLTAGTYGLRAREGGA</sequence>
<reference evidence="1 2" key="1">
    <citation type="submission" date="2018-03" db="EMBL/GenBank/DDBJ databases">
        <title>Comparative analysis of microorganisms from saline springs in Andes Mountain Range, Colombia.</title>
        <authorList>
            <person name="Rubin E."/>
        </authorList>
    </citation>
    <scope>NUCLEOTIDE SEQUENCE [LARGE SCALE GENOMIC DNA]</scope>
    <source>
        <strain evidence="1 2">CG 23</strain>
    </source>
</reference>
<protein>
    <recommendedName>
        <fullName evidence="3">YdhG-like domain-containing protein</fullName>
    </recommendedName>
</protein>
<dbReference type="Proteomes" id="UP000239895">
    <property type="component" value="Unassembled WGS sequence"/>
</dbReference>
<dbReference type="RefSeq" id="WP_106269390.1">
    <property type="nucleotide sequence ID" value="NZ_PVTX01000011.1"/>
</dbReference>
<keyword evidence="2" id="KW-1185">Reference proteome</keyword>
<evidence type="ECO:0008006" key="3">
    <source>
        <dbReference type="Google" id="ProtNLM"/>
    </source>
</evidence>
<accession>A0ABX5EDG3</accession>
<name>A0ABX5EDG3_9MICO</name>
<evidence type="ECO:0000313" key="1">
    <source>
        <dbReference type="EMBL" id="PRZ04045.1"/>
    </source>
</evidence>
<gene>
    <name evidence="1" type="ORF">BCL65_11179</name>
</gene>
<evidence type="ECO:0000313" key="2">
    <source>
        <dbReference type="Proteomes" id="UP000239895"/>
    </source>
</evidence>
<comment type="caution">
    <text evidence="1">The sequence shown here is derived from an EMBL/GenBank/DDBJ whole genome shotgun (WGS) entry which is preliminary data.</text>
</comment>